<dbReference type="RefSeq" id="WP_013395379.1">
    <property type="nucleotide sequence ID" value="NC_014640.1"/>
</dbReference>
<feature type="transmembrane region" description="Helical" evidence="1">
    <location>
        <begin position="20"/>
        <end position="41"/>
    </location>
</feature>
<feature type="transmembrane region" description="Helical" evidence="1">
    <location>
        <begin position="340"/>
        <end position="360"/>
    </location>
</feature>
<keyword evidence="1" id="KW-0812">Transmembrane</keyword>
<keyword evidence="1" id="KW-0472">Membrane</keyword>
<dbReference type="InterPro" id="IPR005625">
    <property type="entry name" value="PepSY-ass_TM"/>
</dbReference>
<keyword evidence="1" id="KW-1133">Transmembrane helix</keyword>
<feature type="transmembrane region" description="Helical" evidence="1">
    <location>
        <begin position="380"/>
        <end position="400"/>
    </location>
</feature>
<accession>E3HKB8</accession>
<dbReference type="PANTHER" id="PTHR34219:SF4">
    <property type="entry name" value="PEPSY DOMAIN-CONTAINING PROTEIN"/>
    <property type="match status" value="1"/>
</dbReference>
<dbReference type="PATRIC" id="fig|762376.5.peg.4765"/>
<feature type="transmembrane region" description="Helical" evidence="1">
    <location>
        <begin position="187"/>
        <end position="213"/>
    </location>
</feature>
<protein>
    <submittedName>
        <fullName evidence="2">PepSY-associated TM helix family protein 8</fullName>
    </submittedName>
</protein>
<dbReference type="EMBL" id="CP002287">
    <property type="protein sequence ID" value="ADP18073.1"/>
    <property type="molecule type" value="Genomic_DNA"/>
</dbReference>
<dbReference type="AlphaFoldDB" id="E3HKB8"/>
<evidence type="ECO:0000256" key="1">
    <source>
        <dbReference type="SAM" id="Phobius"/>
    </source>
</evidence>
<reference evidence="2 3" key="1">
    <citation type="journal article" date="2011" name="J. Bacteriol.">
        <title>Complete genome sequence of the haloaromatic acid-degrading bacterium Achromobacter xylosoxidans A8.</title>
        <authorList>
            <person name="Strnad H."/>
            <person name="Ridl J."/>
            <person name="Paces J."/>
            <person name="Kolar M."/>
            <person name="Vlcek C."/>
            <person name="Paces V."/>
        </authorList>
    </citation>
    <scope>NUCLEOTIDE SEQUENCE [LARGE SCALE GENOMIC DNA]</scope>
    <source>
        <strain evidence="2 3">A8</strain>
    </source>
</reference>
<evidence type="ECO:0000313" key="3">
    <source>
        <dbReference type="Proteomes" id="UP000006876"/>
    </source>
</evidence>
<proteinExistence type="predicted"/>
<evidence type="ECO:0000313" key="2">
    <source>
        <dbReference type="EMBL" id="ADP18073.1"/>
    </source>
</evidence>
<dbReference type="eggNOG" id="COG3182">
    <property type="taxonomic scope" value="Bacteria"/>
</dbReference>
<dbReference type="STRING" id="762376.AXYL_04760"/>
<dbReference type="KEGG" id="axy:AXYL_04760"/>
<dbReference type="Proteomes" id="UP000006876">
    <property type="component" value="Chromosome"/>
</dbReference>
<dbReference type="HOGENOM" id="CLU_025664_2_0_4"/>
<feature type="transmembrane region" description="Helical" evidence="1">
    <location>
        <begin position="440"/>
        <end position="459"/>
    </location>
</feature>
<dbReference type="PANTHER" id="PTHR34219">
    <property type="entry name" value="IRON-REGULATED INNER MEMBRANE PROTEIN-RELATED"/>
    <property type="match status" value="1"/>
</dbReference>
<organism evidence="2 3">
    <name type="scientific">Achromobacter xylosoxidans (strain A8)</name>
    <dbReference type="NCBI Taxonomy" id="762376"/>
    <lineage>
        <taxon>Bacteria</taxon>
        <taxon>Pseudomonadati</taxon>
        <taxon>Pseudomonadota</taxon>
        <taxon>Betaproteobacteria</taxon>
        <taxon>Burkholderiales</taxon>
        <taxon>Alcaligenaceae</taxon>
        <taxon>Achromobacter</taxon>
    </lineage>
</organism>
<gene>
    <name evidence="2" type="ordered locus">AXYL_04760</name>
</gene>
<feature type="transmembrane region" description="Helical" evidence="1">
    <location>
        <begin position="141"/>
        <end position="166"/>
    </location>
</feature>
<name>E3HKB8_ACHXA</name>
<dbReference type="OrthoDB" id="9776609at2"/>
<feature type="transmembrane region" description="Helical" evidence="1">
    <location>
        <begin position="471"/>
        <end position="490"/>
    </location>
</feature>
<feature type="transmembrane region" description="Helical" evidence="1">
    <location>
        <begin position="412"/>
        <end position="428"/>
    </location>
</feature>
<dbReference type="Pfam" id="PF03929">
    <property type="entry name" value="PepSY_TM"/>
    <property type="match status" value="1"/>
</dbReference>
<sequence length="503" mass="53832">MNAYPEGSLRQRMAWLHTWVGLLFGWLTFSIFLTGALSVYAPEISRWMKPEISAAGKASQAQALELAQDWLERNAGGAAAWRIELPDARRPLLALSWEDADGGGAVMLDPAGGRKIVPRDTEGGDFLVEFHYSLHAGQAGIWLVGACTLALLVALVSGVIVHRRFFADFFVFRPRASPGRAWLDAHNMLSVLPLPFHCMILFTALSTLLLGYLPAGVQSRYGGDVAAMVAEVFPQPPAAPRPGGATEMLPLSTLALRAEPELGAGKIAAIGIRQPGTQGALADVWRRYDDRLLAFPDRVSLLAASGEVVDVQTSYPGSLQLIRTLGGLHYGYYAAPLLRALYFLLALSGAAMIATGLVLYTARPAAAASRFGRAAHRLNVAMVCGPACACAAYLLANRLAWPGSEGLHEREVAAFFLAWIACGVHALARDERRLWPEQWGGAALLWLAVAPVDLLTMASDAGLRTALAMPLHHAVWGASIAAACVFACVAHRSRTKPISSLGS</sequence>